<feature type="compositionally biased region" description="Polar residues" evidence="1">
    <location>
        <begin position="25"/>
        <end position="39"/>
    </location>
</feature>
<evidence type="ECO:0000313" key="3">
    <source>
        <dbReference type="Proteomes" id="UP001148312"/>
    </source>
</evidence>
<keyword evidence="3" id="KW-1185">Reference proteome</keyword>
<sequence length="118" mass="13365">MSHVSSVVVDVHESSKCQKVRWNARPTSAQEHPSQSYDTSSRRAPDPRRSRDVVEPWRSFPRLLAAARANWSMHEQTRNSTNWSMAFAGTFQQRLVANLTMVPPLQPTLPVVSPLTII</sequence>
<evidence type="ECO:0000313" key="2">
    <source>
        <dbReference type="EMBL" id="KAJ5475706.1"/>
    </source>
</evidence>
<comment type="caution">
    <text evidence="2">The sequence shown here is derived from an EMBL/GenBank/DDBJ whole genome shotgun (WGS) entry which is preliminary data.</text>
</comment>
<dbReference type="EMBL" id="JAPWDQ010000011">
    <property type="protein sequence ID" value="KAJ5475706.1"/>
    <property type="molecule type" value="Genomic_DNA"/>
</dbReference>
<dbReference type="AlphaFoldDB" id="A0A9X0BNI2"/>
<gene>
    <name evidence="2" type="ORF">N7539_007993</name>
</gene>
<feature type="region of interest" description="Disordered" evidence="1">
    <location>
        <begin position="1"/>
        <end position="53"/>
    </location>
</feature>
<protein>
    <submittedName>
        <fullName evidence="2">Uncharacterized protein</fullName>
    </submittedName>
</protein>
<feature type="compositionally biased region" description="Basic and acidic residues" evidence="1">
    <location>
        <begin position="40"/>
        <end position="53"/>
    </location>
</feature>
<dbReference type="Proteomes" id="UP001148312">
    <property type="component" value="Unassembled WGS sequence"/>
</dbReference>
<organism evidence="2 3">
    <name type="scientific">Penicillium diatomitis</name>
    <dbReference type="NCBI Taxonomy" id="2819901"/>
    <lineage>
        <taxon>Eukaryota</taxon>
        <taxon>Fungi</taxon>
        <taxon>Dikarya</taxon>
        <taxon>Ascomycota</taxon>
        <taxon>Pezizomycotina</taxon>
        <taxon>Eurotiomycetes</taxon>
        <taxon>Eurotiomycetidae</taxon>
        <taxon>Eurotiales</taxon>
        <taxon>Aspergillaceae</taxon>
        <taxon>Penicillium</taxon>
    </lineage>
</organism>
<name>A0A9X0BNI2_9EURO</name>
<evidence type="ECO:0000256" key="1">
    <source>
        <dbReference type="SAM" id="MobiDB-lite"/>
    </source>
</evidence>
<proteinExistence type="predicted"/>
<dbReference type="RefSeq" id="XP_056787459.1">
    <property type="nucleotide sequence ID" value="XM_056937594.1"/>
</dbReference>
<dbReference type="GeneID" id="81627843"/>
<reference evidence="2" key="1">
    <citation type="submission" date="2022-12" db="EMBL/GenBank/DDBJ databases">
        <authorList>
            <person name="Petersen C."/>
        </authorList>
    </citation>
    <scope>NUCLEOTIDE SEQUENCE</scope>
    <source>
        <strain evidence="2">IBT 30728</strain>
    </source>
</reference>
<accession>A0A9X0BNI2</accession>
<reference evidence="2" key="2">
    <citation type="journal article" date="2023" name="IMA Fungus">
        <title>Comparative genomic study of the Penicillium genus elucidates a diverse pangenome and 15 lateral gene transfer events.</title>
        <authorList>
            <person name="Petersen C."/>
            <person name="Sorensen T."/>
            <person name="Nielsen M.R."/>
            <person name="Sondergaard T.E."/>
            <person name="Sorensen J.L."/>
            <person name="Fitzpatrick D.A."/>
            <person name="Frisvad J.C."/>
            <person name="Nielsen K.L."/>
        </authorList>
    </citation>
    <scope>NUCLEOTIDE SEQUENCE</scope>
    <source>
        <strain evidence="2">IBT 30728</strain>
    </source>
</reference>